<dbReference type="InterPro" id="IPR052553">
    <property type="entry name" value="CbiG_hydrolase"/>
</dbReference>
<feature type="domain" description="CobE/GbiG C-terminal" evidence="1">
    <location>
        <begin position="18"/>
        <end position="129"/>
    </location>
</feature>
<dbReference type="PANTHER" id="PTHR37477">
    <property type="entry name" value="COBALT-PRECORRIN-5A HYDROLASE"/>
    <property type="match status" value="1"/>
</dbReference>
<protein>
    <submittedName>
        <fullName evidence="2">Cobalamin biosynthesis protein</fullName>
    </submittedName>
</protein>
<dbReference type="Gene3D" id="3.30.420.180">
    <property type="entry name" value="CobE/GbiG C-terminal domain"/>
    <property type="match status" value="1"/>
</dbReference>
<evidence type="ECO:0000313" key="3">
    <source>
        <dbReference type="Proteomes" id="UP001361570"/>
    </source>
</evidence>
<dbReference type="InterPro" id="IPR036518">
    <property type="entry name" value="CobE/GbiG_C_sf"/>
</dbReference>
<dbReference type="Proteomes" id="UP001361570">
    <property type="component" value="Unassembled WGS sequence"/>
</dbReference>
<dbReference type="InterPro" id="IPR002750">
    <property type="entry name" value="CobE/GbiG_C"/>
</dbReference>
<evidence type="ECO:0000313" key="2">
    <source>
        <dbReference type="EMBL" id="MEI4272510.1"/>
    </source>
</evidence>
<sequence>MTGTPAQPGSEAREAVEVVVGVGARPGTPADEVLAAVDAVLPPGARVTALATVDRRAAEPGLQAAAASRGWTLVGLAVDRLAQVPVPTVSARVAAALGTPSVAEAAALVEGGTLVAPRTVHGRVTVAVAAR</sequence>
<reference evidence="2 3" key="1">
    <citation type="submission" date="2024-03" db="EMBL/GenBank/DDBJ databases">
        <title>Draft genome sequence of Klenkia sp. LSe6-5.</title>
        <authorList>
            <person name="Duangmal K."/>
            <person name="Chantavorakit T."/>
        </authorList>
    </citation>
    <scope>NUCLEOTIDE SEQUENCE [LARGE SCALE GENOMIC DNA]</scope>
    <source>
        <strain evidence="2 3">LSe6-5</strain>
    </source>
</reference>
<dbReference type="PANTHER" id="PTHR37477:SF1">
    <property type="entry name" value="COBALT-PRECORRIN-5A HYDROLASE"/>
    <property type="match status" value="1"/>
</dbReference>
<gene>
    <name evidence="2" type="ORF">TEK04_12335</name>
</gene>
<keyword evidence="3" id="KW-1185">Reference proteome</keyword>
<evidence type="ECO:0000259" key="1">
    <source>
        <dbReference type="Pfam" id="PF01890"/>
    </source>
</evidence>
<proteinExistence type="predicted"/>
<dbReference type="SUPFAM" id="SSF159664">
    <property type="entry name" value="CobE/GbiG C-terminal domain-like"/>
    <property type="match status" value="1"/>
</dbReference>
<dbReference type="RefSeq" id="WP_336404637.1">
    <property type="nucleotide sequence ID" value="NZ_JBAPLU010000011.1"/>
</dbReference>
<organism evidence="2 3">
    <name type="scientific">Klenkia sesuvii</name>
    <dbReference type="NCBI Taxonomy" id="3103137"/>
    <lineage>
        <taxon>Bacteria</taxon>
        <taxon>Bacillati</taxon>
        <taxon>Actinomycetota</taxon>
        <taxon>Actinomycetes</taxon>
        <taxon>Geodermatophilales</taxon>
        <taxon>Geodermatophilaceae</taxon>
        <taxon>Klenkia</taxon>
    </lineage>
</organism>
<comment type="caution">
    <text evidence="2">The sequence shown here is derived from an EMBL/GenBank/DDBJ whole genome shotgun (WGS) entry which is preliminary data.</text>
</comment>
<dbReference type="Pfam" id="PF01890">
    <property type="entry name" value="CbiG_C"/>
    <property type="match status" value="1"/>
</dbReference>
<accession>A0ABU8DUI0</accession>
<dbReference type="EMBL" id="JBAPLU010000011">
    <property type="protein sequence ID" value="MEI4272510.1"/>
    <property type="molecule type" value="Genomic_DNA"/>
</dbReference>
<name>A0ABU8DUI0_9ACTN</name>